<dbReference type="EMBL" id="CABITT030000003">
    <property type="protein sequence ID" value="VVA96195.1"/>
    <property type="molecule type" value="Genomic_DNA"/>
</dbReference>
<evidence type="ECO:0000256" key="1">
    <source>
        <dbReference type="SAM" id="MobiDB-lite"/>
    </source>
</evidence>
<gene>
    <name evidence="2" type="ORF">ANE_LOCUS6640</name>
</gene>
<evidence type="ECO:0000313" key="2">
    <source>
        <dbReference type="EMBL" id="VVA96195.1"/>
    </source>
</evidence>
<organism evidence="2 3">
    <name type="scientific">Arabis nemorensis</name>
    <dbReference type="NCBI Taxonomy" id="586526"/>
    <lineage>
        <taxon>Eukaryota</taxon>
        <taxon>Viridiplantae</taxon>
        <taxon>Streptophyta</taxon>
        <taxon>Embryophyta</taxon>
        <taxon>Tracheophyta</taxon>
        <taxon>Spermatophyta</taxon>
        <taxon>Magnoliopsida</taxon>
        <taxon>eudicotyledons</taxon>
        <taxon>Gunneridae</taxon>
        <taxon>Pentapetalae</taxon>
        <taxon>rosids</taxon>
        <taxon>malvids</taxon>
        <taxon>Brassicales</taxon>
        <taxon>Brassicaceae</taxon>
        <taxon>Arabideae</taxon>
        <taxon>Arabis</taxon>
    </lineage>
</organism>
<protein>
    <recommendedName>
        <fullName evidence="4">Protein kinase domain-containing protein</fullName>
    </recommendedName>
</protein>
<dbReference type="AlphaFoldDB" id="A0A565B5Z1"/>
<dbReference type="InterPro" id="IPR011009">
    <property type="entry name" value="Kinase-like_dom_sf"/>
</dbReference>
<feature type="region of interest" description="Disordered" evidence="1">
    <location>
        <begin position="98"/>
        <end position="135"/>
    </location>
</feature>
<sequence length="372" mass="41435">MLLNECLGGLASFLSRADKGRDFHLSLRVPPFYDDDGSLVGIISITSQTAGYMNPRTTSRRKKMKRALSLQGLVLPHPIQFAIASKLSNKVRSKMRAGDTSVTLSEGGSGDSHHGVFGATLSDHRDDAASSGATTPRGDIIHAPFVVFTCNGERPFKDSSDGKYAIQKVFTSKAEEWMAYGVTPESNNEDSSMWSSSINAYCLEYDLLWDDLTIGQHIGQGSRGTVYHGLWFGSDLAVKLFSKQECSEEVMQSFRQEWKSLPSTAEKYARGGLETAYPDCLGHCEYWVTRLFIRHRQWVEPCFAGVLMCQSSNEAYDGEDVSSLQWFKSSGEVHGIRSPSRDIQTLYEAKNLVVNVDWSSPLGPCRWKWNVH</sequence>
<proteinExistence type="predicted"/>
<reference evidence="2" key="1">
    <citation type="submission" date="2019-07" db="EMBL/GenBank/DDBJ databases">
        <authorList>
            <person name="Dittberner H."/>
        </authorList>
    </citation>
    <scope>NUCLEOTIDE SEQUENCE [LARGE SCALE GENOMIC DNA]</scope>
</reference>
<accession>A0A565B5Z1</accession>
<dbReference type="SUPFAM" id="SSF56112">
    <property type="entry name" value="Protein kinase-like (PK-like)"/>
    <property type="match status" value="1"/>
</dbReference>
<dbReference type="Proteomes" id="UP000489600">
    <property type="component" value="Unassembled WGS sequence"/>
</dbReference>
<keyword evidence="3" id="KW-1185">Reference proteome</keyword>
<comment type="caution">
    <text evidence="2">The sequence shown here is derived from an EMBL/GenBank/DDBJ whole genome shotgun (WGS) entry which is preliminary data.</text>
</comment>
<dbReference type="Gene3D" id="3.30.200.20">
    <property type="entry name" value="Phosphorylase Kinase, domain 1"/>
    <property type="match status" value="1"/>
</dbReference>
<dbReference type="OrthoDB" id="339325at2759"/>
<evidence type="ECO:0000313" key="3">
    <source>
        <dbReference type="Proteomes" id="UP000489600"/>
    </source>
</evidence>
<evidence type="ECO:0008006" key="4">
    <source>
        <dbReference type="Google" id="ProtNLM"/>
    </source>
</evidence>
<name>A0A565B5Z1_9BRAS</name>